<dbReference type="Proteomes" id="UP000192223">
    <property type="component" value="Unplaced"/>
</dbReference>
<sequence>MADKNRLLSTHLKAEKSLLVDGYDCLILVYWSNQTLKEDFLREAVDTLLQIDPSLKTEIAIHVLPSVPAGRLVFAPTGPLDEDYDDVRSFGETAAKGIRRAIKARFRRPLLYLQKHPTFKNAELVSILGALESTYVNIQVREYRPDGYPKLDFLGVYTEDFEKTEKLINLASVLESGRYVARDIGGADPERMTPPRIQEYVEDLFKNTDIKINVISDVDVFSKDYPLFEAVNRAASNIDRHKGRIIYLEYVPQDPSKITETLFLVGKGVTYDTGGANIKTGGAMAGMSYDKCGAAAVVGFFQVVQSLKPENIRVVGALAVVRNSVGSDAYVSDELIQSRSGALVRVTNTDAEGRMIMADVLCKLKEEAVHAVNPHLFTIATLTGHAALSAGEYTIVIDNGPARKAGTAYKLQNAGEEIGDPFEVSIFRRDELLFPKGRSDEEDIVQSRQLASSARTSRGHQGPAGFLLLASGLEKHGSADSKPLKFTHIDIAGSAGNFPHPSTGTPVLALANAFLLN</sequence>
<dbReference type="SUPFAM" id="SSF53187">
    <property type="entry name" value="Zn-dependent exopeptidases"/>
    <property type="match status" value="1"/>
</dbReference>
<evidence type="ECO:0000256" key="3">
    <source>
        <dbReference type="ARBA" id="ARBA00022670"/>
    </source>
</evidence>
<protein>
    <submittedName>
        <fullName evidence="7">Aminopeptidase W07G4.4</fullName>
    </submittedName>
</protein>
<dbReference type="GO" id="GO:0005737">
    <property type="term" value="C:cytoplasm"/>
    <property type="evidence" value="ECO:0007669"/>
    <property type="project" value="InterPro"/>
</dbReference>
<dbReference type="GeneID" id="108739872"/>
<dbReference type="PANTHER" id="PTHR11963">
    <property type="entry name" value="LEUCINE AMINOPEPTIDASE-RELATED"/>
    <property type="match status" value="1"/>
</dbReference>
<feature type="domain" description="Cytosol aminopeptidase" evidence="5">
    <location>
        <begin position="348"/>
        <end position="355"/>
    </location>
</feature>
<dbReference type="GO" id="GO:0030145">
    <property type="term" value="F:manganese ion binding"/>
    <property type="evidence" value="ECO:0007669"/>
    <property type="project" value="InterPro"/>
</dbReference>
<dbReference type="PROSITE" id="PS00631">
    <property type="entry name" value="CYTOSOL_AP"/>
    <property type="match status" value="1"/>
</dbReference>
<dbReference type="InterPro" id="IPR000819">
    <property type="entry name" value="Peptidase_M17_C"/>
</dbReference>
<reference evidence="7" key="1">
    <citation type="submission" date="2025-08" db="UniProtKB">
        <authorList>
            <consortium name="RefSeq"/>
        </authorList>
    </citation>
    <scope>IDENTIFICATION</scope>
    <source>
        <tissue evidence="7">Entire body</tissue>
    </source>
</reference>
<keyword evidence="4" id="KW-0378">Hydrolase</keyword>
<evidence type="ECO:0000256" key="1">
    <source>
        <dbReference type="ARBA" id="ARBA00009528"/>
    </source>
</evidence>
<evidence type="ECO:0000256" key="2">
    <source>
        <dbReference type="ARBA" id="ARBA00022438"/>
    </source>
</evidence>
<dbReference type="Pfam" id="PF00883">
    <property type="entry name" value="Peptidase_M17"/>
    <property type="match status" value="1"/>
</dbReference>
<dbReference type="GO" id="GO:0070006">
    <property type="term" value="F:metalloaminopeptidase activity"/>
    <property type="evidence" value="ECO:0007669"/>
    <property type="project" value="InterPro"/>
</dbReference>
<proteinExistence type="inferred from homology"/>
<dbReference type="InParanoid" id="A0A7F5R0M3"/>
<dbReference type="Gene3D" id="3.40.630.10">
    <property type="entry name" value="Zn peptidases"/>
    <property type="match status" value="1"/>
</dbReference>
<dbReference type="PRINTS" id="PR00481">
    <property type="entry name" value="LAMNOPPTDASE"/>
</dbReference>
<evidence type="ECO:0000256" key="4">
    <source>
        <dbReference type="ARBA" id="ARBA00022801"/>
    </source>
</evidence>
<keyword evidence="3" id="KW-0645">Protease</keyword>
<organism evidence="6 7">
    <name type="scientific">Agrilus planipennis</name>
    <name type="common">Emerald ash borer</name>
    <name type="synonym">Agrilus marcopoli</name>
    <dbReference type="NCBI Taxonomy" id="224129"/>
    <lineage>
        <taxon>Eukaryota</taxon>
        <taxon>Metazoa</taxon>
        <taxon>Ecdysozoa</taxon>
        <taxon>Arthropoda</taxon>
        <taxon>Hexapoda</taxon>
        <taxon>Insecta</taxon>
        <taxon>Pterygota</taxon>
        <taxon>Neoptera</taxon>
        <taxon>Endopterygota</taxon>
        <taxon>Coleoptera</taxon>
        <taxon>Polyphaga</taxon>
        <taxon>Elateriformia</taxon>
        <taxon>Buprestoidea</taxon>
        <taxon>Buprestidae</taxon>
        <taxon>Agrilinae</taxon>
        <taxon>Agrilus</taxon>
    </lineage>
</organism>
<evidence type="ECO:0000259" key="5">
    <source>
        <dbReference type="PROSITE" id="PS00631"/>
    </source>
</evidence>
<keyword evidence="2 7" id="KW-0031">Aminopeptidase</keyword>
<dbReference type="OrthoDB" id="10041421at2759"/>
<dbReference type="FunCoup" id="A0A7F5R0M3">
    <property type="interactions" value="516"/>
</dbReference>
<comment type="similarity">
    <text evidence="1">Belongs to the peptidase M17 family.</text>
</comment>
<evidence type="ECO:0000313" key="6">
    <source>
        <dbReference type="Proteomes" id="UP000192223"/>
    </source>
</evidence>
<dbReference type="InterPro" id="IPR011356">
    <property type="entry name" value="Leucine_aapep/pepB"/>
</dbReference>
<keyword evidence="6" id="KW-1185">Reference proteome</keyword>
<gene>
    <name evidence="7" type="primary">LOC108739872</name>
</gene>
<dbReference type="PANTHER" id="PTHR11963:SF48">
    <property type="entry name" value="DIPEPTIDASE B, ISOFORM A"/>
    <property type="match status" value="1"/>
</dbReference>
<dbReference type="AlphaFoldDB" id="A0A7F5R0M3"/>
<name>A0A7F5R0M3_AGRPL</name>
<dbReference type="KEGG" id="apln:108739872"/>
<dbReference type="RefSeq" id="XP_025831205.1">
    <property type="nucleotide sequence ID" value="XM_025975420.1"/>
</dbReference>
<accession>A0A7F5R0M3</accession>
<dbReference type="GO" id="GO:0006508">
    <property type="term" value="P:proteolysis"/>
    <property type="evidence" value="ECO:0007669"/>
    <property type="project" value="UniProtKB-KW"/>
</dbReference>
<evidence type="ECO:0000313" key="7">
    <source>
        <dbReference type="RefSeq" id="XP_025831205.1"/>
    </source>
</evidence>